<protein>
    <submittedName>
        <fullName evidence="1">Uncharacterized protein</fullName>
    </submittedName>
</protein>
<name>A0A150LBR9_9BACL</name>
<dbReference type="EMBL" id="LQYS01000095">
    <property type="protein sequence ID" value="KYD09724.1"/>
    <property type="molecule type" value="Genomic_DNA"/>
</dbReference>
<organism evidence="1 2">
    <name type="scientific">Saccharococcus caldoxylosilyticus</name>
    <dbReference type="NCBI Taxonomy" id="81408"/>
    <lineage>
        <taxon>Bacteria</taxon>
        <taxon>Bacillati</taxon>
        <taxon>Bacillota</taxon>
        <taxon>Bacilli</taxon>
        <taxon>Bacillales</taxon>
        <taxon>Anoxybacillaceae</taxon>
        <taxon>Saccharococcus</taxon>
    </lineage>
</organism>
<comment type="caution">
    <text evidence="1">The sequence shown here is derived from an EMBL/GenBank/DDBJ whole genome shotgun (WGS) entry which is preliminary data.</text>
</comment>
<reference evidence="1 2" key="1">
    <citation type="submission" date="2016-01" db="EMBL/GenBank/DDBJ databases">
        <title>Draft Genome Sequences of Seven Thermophilic Sporeformers Isolated from Foods.</title>
        <authorList>
            <person name="Berendsen E.M."/>
            <person name="Wells-Bennik M.H."/>
            <person name="Krawcyk A.O."/>
            <person name="De Jong A."/>
            <person name="Holsappel S."/>
            <person name="Eijlander R.T."/>
            <person name="Kuipers O.P."/>
        </authorList>
    </citation>
    <scope>NUCLEOTIDE SEQUENCE [LARGE SCALE GENOMIC DNA]</scope>
    <source>
        <strain evidence="1 2">B4119</strain>
    </source>
</reference>
<evidence type="ECO:0000313" key="2">
    <source>
        <dbReference type="Proteomes" id="UP000075455"/>
    </source>
</evidence>
<proteinExistence type="predicted"/>
<dbReference type="Proteomes" id="UP000075455">
    <property type="component" value="Unassembled WGS sequence"/>
</dbReference>
<dbReference type="AlphaFoldDB" id="A0A150LBR9"/>
<sequence>MELTKIARNNLHGMQIIAYNQQNKIRKNKALSIFWVGTLFAC</sequence>
<gene>
    <name evidence="1" type="ORF">B4119_2572</name>
</gene>
<evidence type="ECO:0000313" key="1">
    <source>
        <dbReference type="EMBL" id="KYD09724.1"/>
    </source>
</evidence>
<accession>A0A150LBR9</accession>